<organism evidence="1 2">
    <name type="scientific">Ancylobacter crimeensis</name>
    <dbReference type="NCBI Taxonomy" id="2579147"/>
    <lineage>
        <taxon>Bacteria</taxon>
        <taxon>Pseudomonadati</taxon>
        <taxon>Pseudomonadota</taxon>
        <taxon>Alphaproteobacteria</taxon>
        <taxon>Hyphomicrobiales</taxon>
        <taxon>Xanthobacteraceae</taxon>
        <taxon>Ancylobacter</taxon>
    </lineage>
</organism>
<name>A0ABT0DAT9_9HYPH</name>
<evidence type="ECO:0000313" key="2">
    <source>
        <dbReference type="Proteomes" id="UP001203284"/>
    </source>
</evidence>
<dbReference type="InterPro" id="IPR038996">
    <property type="entry name" value="Gp14"/>
</dbReference>
<proteinExistence type="predicted"/>
<protein>
    <recommendedName>
        <fullName evidence="3">Internal virion protein B</fullName>
    </recommendedName>
</protein>
<keyword evidence="2" id="KW-1185">Reference proteome</keyword>
<sequence>MLLEDLSMCVGPAAIAIAAASSLVSYVGAAQQAKAQNQYYAQNAAAAQEAAVNQYAALGHKQEQERKAASLDLQQSNLEALKARSTTATGAGEAGVSGLSVDALIGDIFAQQGRKTEAITSNYAMTSDSIRAQMDEVQAQATSRINSVQRAASPNPLAYIVQGASNGLAIASGKSVPGTVTATPSTTKTNGLFGAADEQTYTSFYTAGGKAKSYGW</sequence>
<evidence type="ECO:0008006" key="3">
    <source>
        <dbReference type="Google" id="ProtNLM"/>
    </source>
</evidence>
<dbReference type="EMBL" id="JALKCH010000005">
    <property type="protein sequence ID" value="MCK0197063.1"/>
    <property type="molecule type" value="Genomic_DNA"/>
</dbReference>
<comment type="caution">
    <text evidence="1">The sequence shown here is derived from an EMBL/GenBank/DDBJ whole genome shotgun (WGS) entry which is preliminary data.</text>
</comment>
<gene>
    <name evidence="1" type="ORF">MWN34_09075</name>
</gene>
<evidence type="ECO:0000313" key="1">
    <source>
        <dbReference type="EMBL" id="MCK0197063.1"/>
    </source>
</evidence>
<accession>A0ABT0DAT9</accession>
<dbReference type="Proteomes" id="UP001203284">
    <property type="component" value="Unassembled WGS sequence"/>
</dbReference>
<dbReference type="Pfam" id="PF24072">
    <property type="entry name" value="T7_gp14"/>
    <property type="match status" value="1"/>
</dbReference>
<dbReference type="RefSeq" id="WP_247028647.1">
    <property type="nucleotide sequence ID" value="NZ_JALKCH010000005.1"/>
</dbReference>
<reference evidence="1 2" key="1">
    <citation type="submission" date="2022-04" db="EMBL/GenBank/DDBJ databases">
        <authorList>
            <person name="Grouzdev D.S."/>
            <person name="Pantiukh K.S."/>
            <person name="Krutkina M.S."/>
        </authorList>
    </citation>
    <scope>NUCLEOTIDE SEQUENCE [LARGE SCALE GENOMIC DNA]</scope>
    <source>
        <strain evidence="1 2">6x-1</strain>
    </source>
</reference>